<accession>A0A1F4UBF4</accession>
<protein>
    <recommendedName>
        <fullName evidence="3">Outer membrane protein beta-barrel domain-containing protein</fullName>
    </recommendedName>
</protein>
<sequence length="468" mass="52965">MFLANRLSKAFLIILCTGFIYASGFEIDGDGKLRMRFVEADRETLSGTYGEALKTGFSFRERLDLYAALPITNFLRIEAGIRISNEEVSSVHTPPEYVSAMIPFAWWSVVLKRGSWQGTIGSYEISFTPLTLMRWDLKDNPLAASGCGCQVSVGGIDSETLEEPREDYQFEGCKLEYAKSLIDLKGTFARCQFAEPGNTYARYLAGGRIRLVPELFNRVLVLGITGLRLTDDPQSVTVAIEDPLCSDVLGADVVIPIIGSFNAIGEYAYSIRDDNLNSSAEAIRYGNGIIGGINLAHEDRINADLLYLRLDPYFSPFYRSLSYARNRQGFRTSFVYRGLPVFSRQTTVSAYLKYWQEIKPTWNNAISEWHHSLADFLIGTMALNLSVFSDLKSEFSYEYRRTQRDDDQMSLADEGIDKQTMIFGFQIIYEFTFQTKAVLRYQYINENDNIGSEAFKAHIPSLQISVRF</sequence>
<reference evidence="1 2" key="1">
    <citation type="journal article" date="2016" name="Nat. Commun.">
        <title>Thousands of microbial genomes shed light on interconnected biogeochemical processes in an aquifer system.</title>
        <authorList>
            <person name="Anantharaman K."/>
            <person name="Brown C.T."/>
            <person name="Hug L.A."/>
            <person name="Sharon I."/>
            <person name="Castelle C.J."/>
            <person name="Probst A.J."/>
            <person name="Thomas B.C."/>
            <person name="Singh A."/>
            <person name="Wilkins M.J."/>
            <person name="Karaoz U."/>
            <person name="Brodie E.L."/>
            <person name="Williams K.H."/>
            <person name="Hubbard S.S."/>
            <person name="Banfield J.F."/>
        </authorList>
    </citation>
    <scope>NUCLEOTIDE SEQUENCE [LARGE SCALE GENOMIC DNA]</scope>
</reference>
<evidence type="ECO:0008006" key="3">
    <source>
        <dbReference type="Google" id="ProtNLM"/>
    </source>
</evidence>
<proteinExistence type="predicted"/>
<dbReference type="EMBL" id="MEUM01000075">
    <property type="protein sequence ID" value="OGC42252.1"/>
    <property type="molecule type" value="Genomic_DNA"/>
</dbReference>
<evidence type="ECO:0000313" key="1">
    <source>
        <dbReference type="EMBL" id="OGC42252.1"/>
    </source>
</evidence>
<dbReference type="Proteomes" id="UP000177025">
    <property type="component" value="Unassembled WGS sequence"/>
</dbReference>
<dbReference type="AlphaFoldDB" id="A0A1F4UBF4"/>
<organism evidence="1 2">
    <name type="scientific">candidate division WOR-3 bacterium RBG_13_43_14</name>
    <dbReference type="NCBI Taxonomy" id="1802590"/>
    <lineage>
        <taxon>Bacteria</taxon>
        <taxon>Bacteria division WOR-3</taxon>
    </lineage>
</organism>
<evidence type="ECO:0000313" key="2">
    <source>
        <dbReference type="Proteomes" id="UP000177025"/>
    </source>
</evidence>
<gene>
    <name evidence="1" type="ORF">A2Y85_08105</name>
</gene>
<comment type="caution">
    <text evidence="1">The sequence shown here is derived from an EMBL/GenBank/DDBJ whole genome shotgun (WGS) entry which is preliminary data.</text>
</comment>
<name>A0A1F4UBF4_UNCW3</name>